<evidence type="ECO:0000313" key="1">
    <source>
        <dbReference type="EMBL" id="EFX59857.1"/>
    </source>
</evidence>
<dbReference type="EMBL" id="GL737695">
    <property type="protein sequence ID" value="EFX59857.1"/>
    <property type="molecule type" value="Genomic_DNA"/>
</dbReference>
<dbReference type="KEGG" id="dpx:DAPPUDRAFT_346774"/>
<evidence type="ECO:0000313" key="2">
    <source>
        <dbReference type="Proteomes" id="UP000000305"/>
    </source>
</evidence>
<protein>
    <submittedName>
        <fullName evidence="1">Uncharacterized protein</fullName>
    </submittedName>
</protein>
<organism evidence="1 2">
    <name type="scientific">Daphnia pulex</name>
    <name type="common">Water flea</name>
    <dbReference type="NCBI Taxonomy" id="6669"/>
    <lineage>
        <taxon>Eukaryota</taxon>
        <taxon>Metazoa</taxon>
        <taxon>Ecdysozoa</taxon>
        <taxon>Arthropoda</taxon>
        <taxon>Crustacea</taxon>
        <taxon>Branchiopoda</taxon>
        <taxon>Diplostraca</taxon>
        <taxon>Cladocera</taxon>
        <taxon>Anomopoda</taxon>
        <taxon>Daphniidae</taxon>
        <taxon>Daphnia</taxon>
    </lineage>
</organism>
<proteinExistence type="predicted"/>
<accession>E9I823</accession>
<gene>
    <name evidence="1" type="ORF">DAPPUDRAFT_346774</name>
</gene>
<dbReference type="AlphaFoldDB" id="E9I823"/>
<reference evidence="1 2" key="1">
    <citation type="journal article" date="2011" name="Science">
        <title>The ecoresponsive genome of Daphnia pulex.</title>
        <authorList>
            <person name="Colbourne J.K."/>
            <person name="Pfrender M.E."/>
            <person name="Gilbert D."/>
            <person name="Thomas W.K."/>
            <person name="Tucker A."/>
            <person name="Oakley T.H."/>
            <person name="Tokishita S."/>
            <person name="Aerts A."/>
            <person name="Arnold G.J."/>
            <person name="Basu M.K."/>
            <person name="Bauer D.J."/>
            <person name="Caceres C.E."/>
            <person name="Carmel L."/>
            <person name="Casola C."/>
            <person name="Choi J.H."/>
            <person name="Detter J.C."/>
            <person name="Dong Q."/>
            <person name="Dusheyko S."/>
            <person name="Eads B.D."/>
            <person name="Frohlich T."/>
            <person name="Geiler-Samerotte K.A."/>
            <person name="Gerlach D."/>
            <person name="Hatcher P."/>
            <person name="Jogdeo S."/>
            <person name="Krijgsveld J."/>
            <person name="Kriventseva E.V."/>
            <person name="Kultz D."/>
            <person name="Laforsch C."/>
            <person name="Lindquist E."/>
            <person name="Lopez J."/>
            <person name="Manak J.R."/>
            <person name="Muller J."/>
            <person name="Pangilinan J."/>
            <person name="Patwardhan R.P."/>
            <person name="Pitluck S."/>
            <person name="Pritham E.J."/>
            <person name="Rechtsteiner A."/>
            <person name="Rho M."/>
            <person name="Rogozin I.B."/>
            <person name="Sakarya O."/>
            <person name="Salamov A."/>
            <person name="Schaack S."/>
            <person name="Shapiro H."/>
            <person name="Shiga Y."/>
            <person name="Skalitzky C."/>
            <person name="Smith Z."/>
            <person name="Souvorov A."/>
            <person name="Sung W."/>
            <person name="Tang Z."/>
            <person name="Tsuchiya D."/>
            <person name="Tu H."/>
            <person name="Vos H."/>
            <person name="Wang M."/>
            <person name="Wolf Y.I."/>
            <person name="Yamagata H."/>
            <person name="Yamada T."/>
            <person name="Ye Y."/>
            <person name="Shaw J.R."/>
            <person name="Andrews J."/>
            <person name="Crease T.J."/>
            <person name="Tang H."/>
            <person name="Lucas S.M."/>
            <person name="Robertson H.M."/>
            <person name="Bork P."/>
            <person name="Koonin E.V."/>
            <person name="Zdobnov E.M."/>
            <person name="Grigoriev I.V."/>
            <person name="Lynch M."/>
            <person name="Boore J.L."/>
        </authorList>
    </citation>
    <scope>NUCLEOTIDE SEQUENCE [LARGE SCALE GENOMIC DNA]</scope>
</reference>
<keyword evidence="2" id="KW-1185">Reference proteome</keyword>
<name>E9I823_DAPPU</name>
<sequence length="103" mass="11490">MKKLDLVNSLVMRMLDLMHTARSFHVKQRVAAIFSHHAALLLGIHSKDEITAVLAKCLKGSDQYTRMVAMQMVAALPALFLKDIAVYHTLLSKLSLLNSLAME</sequence>
<dbReference type="InParanoid" id="E9I823"/>
<dbReference type="HOGENOM" id="CLU_2266373_0_0_1"/>
<dbReference type="Proteomes" id="UP000000305">
    <property type="component" value="Unassembled WGS sequence"/>
</dbReference>